<reference evidence="14 15" key="1">
    <citation type="submission" date="2023-01" db="EMBL/GenBank/DDBJ databases">
        <authorList>
            <person name="Kreplak J."/>
        </authorList>
    </citation>
    <scope>NUCLEOTIDE SEQUENCE [LARGE SCALE GENOMIC DNA]</scope>
</reference>
<comment type="catalytic activity">
    <reaction evidence="1">
        <text>a 1,2-diacyl-sn-glycero-3-phosphate + CTP + H(+) = a CDP-1,2-diacyl-sn-glycerol + diphosphate</text>
        <dbReference type="Rhea" id="RHEA:16229"/>
        <dbReference type="ChEBI" id="CHEBI:15378"/>
        <dbReference type="ChEBI" id="CHEBI:33019"/>
        <dbReference type="ChEBI" id="CHEBI:37563"/>
        <dbReference type="ChEBI" id="CHEBI:58332"/>
        <dbReference type="ChEBI" id="CHEBI:58608"/>
        <dbReference type="EC" id="2.7.7.41"/>
    </reaction>
</comment>
<evidence type="ECO:0000256" key="4">
    <source>
        <dbReference type="ARBA" id="ARBA00010247"/>
    </source>
</evidence>
<keyword evidence="10" id="KW-1208">Phospholipid metabolism</keyword>
<keyword evidence="6" id="KW-0444">Lipid biosynthesis</keyword>
<dbReference type="EMBL" id="OX451737">
    <property type="protein sequence ID" value="CAI8598176.1"/>
    <property type="molecule type" value="Genomic_DNA"/>
</dbReference>
<gene>
    <name evidence="14" type="ORF">VFH_II115400</name>
</gene>
<comment type="similarity">
    <text evidence="4">Belongs to the eukaryotic ribosomal protein eL29 family.</text>
</comment>
<evidence type="ECO:0000256" key="5">
    <source>
        <dbReference type="ARBA" id="ARBA00012487"/>
    </source>
</evidence>
<keyword evidence="15" id="KW-1185">Reference proteome</keyword>
<dbReference type="GO" id="GO:1990904">
    <property type="term" value="C:ribonucleoprotein complex"/>
    <property type="evidence" value="ECO:0007669"/>
    <property type="project" value="UniProtKB-KW"/>
</dbReference>
<feature type="region of interest" description="Disordered" evidence="12">
    <location>
        <begin position="1"/>
        <end position="36"/>
    </location>
</feature>
<keyword evidence="13" id="KW-0472">Membrane</keyword>
<evidence type="ECO:0000313" key="15">
    <source>
        <dbReference type="Proteomes" id="UP001157006"/>
    </source>
</evidence>
<feature type="transmembrane region" description="Helical" evidence="13">
    <location>
        <begin position="226"/>
        <end position="245"/>
    </location>
</feature>
<dbReference type="EC" id="2.7.7.41" evidence="5"/>
<name>A0AAV0ZJX4_VICFA</name>
<dbReference type="InterPro" id="IPR002673">
    <property type="entry name" value="Ribosomal_eL29"/>
</dbReference>
<dbReference type="GO" id="GO:0005840">
    <property type="term" value="C:ribosome"/>
    <property type="evidence" value="ECO:0007669"/>
    <property type="project" value="UniProtKB-KW"/>
</dbReference>
<keyword evidence="8" id="KW-0689">Ribosomal protein</keyword>
<dbReference type="Pfam" id="PF01779">
    <property type="entry name" value="Ribosomal_L29e"/>
    <property type="match status" value="1"/>
</dbReference>
<evidence type="ECO:0000256" key="7">
    <source>
        <dbReference type="ARBA" id="ARBA00022695"/>
    </source>
</evidence>
<keyword evidence="7" id="KW-0548">Nucleotidyltransferase</keyword>
<dbReference type="PANTHER" id="PTHR47101:SF1">
    <property type="entry name" value="PHOSPHATIDATE CYTIDYLYLTRANSFERASE 4, CHLOROPLASTIC"/>
    <property type="match status" value="1"/>
</dbReference>
<dbReference type="GO" id="GO:0004605">
    <property type="term" value="F:phosphatidate cytidylyltransferase activity"/>
    <property type="evidence" value="ECO:0007669"/>
    <property type="project" value="UniProtKB-EC"/>
</dbReference>
<proteinExistence type="inferred from homology"/>
<dbReference type="GO" id="GO:0003735">
    <property type="term" value="F:structural constituent of ribosome"/>
    <property type="evidence" value="ECO:0007669"/>
    <property type="project" value="InterPro"/>
</dbReference>
<comment type="pathway">
    <text evidence="3">Lipid metabolism.</text>
</comment>
<evidence type="ECO:0000313" key="14">
    <source>
        <dbReference type="EMBL" id="CAI8598176.1"/>
    </source>
</evidence>
<sequence>MAKSKNHTAHNQYYKAHKNGIKKPNRHHHTSTKGMDPKFLRNQRYARKHNKKLWEVSDAGGITVGKRNSIVTEGKFSGIENNEVSNGDDVKIKQRMRMKLTKVNPSSILVTAVEYGDTGRRFLFHPLHPSPKPFLWFTRQPLHPRFIVSSAHQPEPDRLPPLNAQKGSQLKNRVVFGLGIGISAGAIILAGGWVFAAAMAAAVFAGSREYFELIRSQGITEGMTPPPLYVSRVCSVICALMPLYVMYRGHIDVSVTSSSFVLAMALLVQRGNARFA</sequence>
<keyword evidence="9" id="KW-0443">Lipid metabolism</keyword>
<evidence type="ECO:0000256" key="1">
    <source>
        <dbReference type="ARBA" id="ARBA00001698"/>
    </source>
</evidence>
<keyword evidence="7" id="KW-0808">Transferase</keyword>
<dbReference type="Pfam" id="PF01148">
    <property type="entry name" value="CTP_transf_1"/>
    <property type="match status" value="1"/>
</dbReference>
<accession>A0AAV0ZJX4</accession>
<evidence type="ECO:0000256" key="12">
    <source>
        <dbReference type="SAM" id="MobiDB-lite"/>
    </source>
</evidence>
<evidence type="ECO:0000256" key="2">
    <source>
        <dbReference type="ARBA" id="ARBA00005119"/>
    </source>
</evidence>
<keyword evidence="13" id="KW-1133">Transmembrane helix</keyword>
<dbReference type="PANTHER" id="PTHR47101">
    <property type="entry name" value="PHOSPHATIDATE CYTIDYLYLTRANSFERASE 5, CHLOROPLASTIC"/>
    <property type="match status" value="1"/>
</dbReference>
<dbReference type="Gene3D" id="6.10.140.1730">
    <property type="match status" value="1"/>
</dbReference>
<dbReference type="GO" id="GO:0006412">
    <property type="term" value="P:translation"/>
    <property type="evidence" value="ECO:0007669"/>
    <property type="project" value="InterPro"/>
</dbReference>
<evidence type="ECO:0000256" key="6">
    <source>
        <dbReference type="ARBA" id="ARBA00022516"/>
    </source>
</evidence>
<evidence type="ECO:0000256" key="8">
    <source>
        <dbReference type="ARBA" id="ARBA00022980"/>
    </source>
</evidence>
<feature type="compositionally biased region" description="Basic residues" evidence="12">
    <location>
        <begin position="15"/>
        <end position="31"/>
    </location>
</feature>
<evidence type="ECO:0000256" key="9">
    <source>
        <dbReference type="ARBA" id="ARBA00023209"/>
    </source>
</evidence>
<evidence type="ECO:0000256" key="3">
    <source>
        <dbReference type="ARBA" id="ARBA00005189"/>
    </source>
</evidence>
<keyword evidence="13" id="KW-0812">Transmembrane</keyword>
<dbReference type="AlphaFoldDB" id="A0AAV0ZJX4"/>
<evidence type="ECO:0000256" key="11">
    <source>
        <dbReference type="ARBA" id="ARBA00023274"/>
    </source>
</evidence>
<keyword evidence="9" id="KW-0594">Phospholipid biosynthesis</keyword>
<protein>
    <recommendedName>
        <fullName evidence="5">phosphatidate cytidylyltransferase</fullName>
        <ecNumber evidence="5">2.7.7.41</ecNumber>
    </recommendedName>
</protein>
<feature type="transmembrane region" description="Helical" evidence="13">
    <location>
        <begin position="174"/>
        <end position="205"/>
    </location>
</feature>
<comment type="pathway">
    <text evidence="2">Phospholipid metabolism; CDP-diacylglycerol biosynthesis; CDP-diacylglycerol from sn-glycerol 3-phosphate: step 3/3.</text>
</comment>
<organism evidence="14 15">
    <name type="scientific">Vicia faba</name>
    <name type="common">Broad bean</name>
    <name type="synonym">Faba vulgaris</name>
    <dbReference type="NCBI Taxonomy" id="3906"/>
    <lineage>
        <taxon>Eukaryota</taxon>
        <taxon>Viridiplantae</taxon>
        <taxon>Streptophyta</taxon>
        <taxon>Embryophyta</taxon>
        <taxon>Tracheophyta</taxon>
        <taxon>Spermatophyta</taxon>
        <taxon>Magnoliopsida</taxon>
        <taxon>eudicotyledons</taxon>
        <taxon>Gunneridae</taxon>
        <taxon>Pentapetalae</taxon>
        <taxon>rosids</taxon>
        <taxon>fabids</taxon>
        <taxon>Fabales</taxon>
        <taxon>Fabaceae</taxon>
        <taxon>Papilionoideae</taxon>
        <taxon>50 kb inversion clade</taxon>
        <taxon>NPAAA clade</taxon>
        <taxon>Hologalegina</taxon>
        <taxon>IRL clade</taxon>
        <taxon>Fabeae</taxon>
        <taxon>Vicia</taxon>
    </lineage>
</organism>
<dbReference type="GO" id="GO:0008654">
    <property type="term" value="P:phospholipid biosynthetic process"/>
    <property type="evidence" value="ECO:0007669"/>
    <property type="project" value="UniProtKB-KW"/>
</dbReference>
<evidence type="ECO:0000256" key="13">
    <source>
        <dbReference type="SAM" id="Phobius"/>
    </source>
</evidence>
<evidence type="ECO:0000256" key="10">
    <source>
        <dbReference type="ARBA" id="ARBA00023264"/>
    </source>
</evidence>
<dbReference type="Proteomes" id="UP001157006">
    <property type="component" value="Chromosome 2"/>
</dbReference>
<keyword evidence="11" id="KW-0687">Ribonucleoprotein</keyword>